<keyword evidence="6" id="KW-1185">Reference proteome</keyword>
<keyword evidence="3 5" id="KW-0067">ATP-binding</keyword>
<dbReference type="InterPro" id="IPR003439">
    <property type="entry name" value="ABC_transporter-like_ATP-bd"/>
</dbReference>
<dbReference type="InterPro" id="IPR027417">
    <property type="entry name" value="P-loop_NTPase"/>
</dbReference>
<comment type="similarity">
    <text evidence="1">Belongs to the ABC transporter superfamily. Ycf16 family.</text>
</comment>
<dbReference type="PANTHER" id="PTHR43204">
    <property type="entry name" value="ABC TRANSPORTER I FAMILY MEMBER 6, CHLOROPLASTIC"/>
    <property type="match status" value="1"/>
</dbReference>
<accession>A0ABX5V6G1</accession>
<dbReference type="Gene3D" id="3.40.50.300">
    <property type="entry name" value="P-loop containing nucleotide triphosphate hydrolases"/>
    <property type="match status" value="1"/>
</dbReference>
<protein>
    <submittedName>
        <fullName evidence="5">ATP-binding cassette domain-containing protein</fullName>
    </submittedName>
</protein>
<dbReference type="Pfam" id="PF00005">
    <property type="entry name" value="ABC_tran"/>
    <property type="match status" value="1"/>
</dbReference>
<dbReference type="InterPro" id="IPR003593">
    <property type="entry name" value="AAA+_ATPase"/>
</dbReference>
<dbReference type="GO" id="GO:0005524">
    <property type="term" value="F:ATP binding"/>
    <property type="evidence" value="ECO:0007669"/>
    <property type="project" value="UniProtKB-KW"/>
</dbReference>
<dbReference type="EMBL" id="CP040463">
    <property type="protein sequence ID" value="QCT93860.1"/>
    <property type="molecule type" value="Genomic_DNA"/>
</dbReference>
<dbReference type="PROSITE" id="PS50893">
    <property type="entry name" value="ABC_TRANSPORTER_2"/>
    <property type="match status" value="1"/>
</dbReference>
<evidence type="ECO:0000313" key="6">
    <source>
        <dbReference type="Proteomes" id="UP000306825"/>
    </source>
</evidence>
<evidence type="ECO:0000313" key="5">
    <source>
        <dbReference type="EMBL" id="QCT93860.1"/>
    </source>
</evidence>
<name>A0ABX5V6G1_9BACT</name>
<dbReference type="PANTHER" id="PTHR43204:SF1">
    <property type="entry name" value="ABC TRANSPORTER I FAMILY MEMBER 6, CHLOROPLASTIC"/>
    <property type="match status" value="1"/>
</dbReference>
<organism evidence="5 6">
    <name type="scientific">Caminibacter mediatlanticus TB-2</name>
    <dbReference type="NCBI Taxonomy" id="391592"/>
    <lineage>
        <taxon>Bacteria</taxon>
        <taxon>Pseudomonadati</taxon>
        <taxon>Campylobacterota</taxon>
        <taxon>Epsilonproteobacteria</taxon>
        <taxon>Nautiliales</taxon>
        <taxon>Nautiliaceae</taxon>
        <taxon>Caminibacter</taxon>
    </lineage>
</organism>
<dbReference type="SMART" id="SM00382">
    <property type="entry name" value="AAA"/>
    <property type="match status" value="1"/>
</dbReference>
<dbReference type="InterPro" id="IPR010230">
    <property type="entry name" value="FeS-cluster_ATPase_SufC"/>
</dbReference>
<proteinExistence type="inferred from homology"/>
<gene>
    <name evidence="5" type="ORF">FE773_01285</name>
</gene>
<dbReference type="RefSeq" id="WP_138322836.1">
    <property type="nucleotide sequence ID" value="NZ_CP040463.1"/>
</dbReference>
<reference evidence="5 6" key="1">
    <citation type="submission" date="2019-05" db="EMBL/GenBank/DDBJ databases">
        <title>A comparative analysis of the Nautiliaceae.</title>
        <authorList>
            <person name="Grosche A."/>
            <person name="Smedile F."/>
            <person name="Vetriani C."/>
        </authorList>
    </citation>
    <scope>NUCLEOTIDE SEQUENCE [LARGE SCALE GENOMIC DNA]</scope>
    <source>
        <strain evidence="5 6">TB-2</strain>
    </source>
</reference>
<feature type="domain" description="ABC transporter" evidence="4">
    <location>
        <begin position="2"/>
        <end position="230"/>
    </location>
</feature>
<evidence type="ECO:0000256" key="2">
    <source>
        <dbReference type="ARBA" id="ARBA00022741"/>
    </source>
</evidence>
<dbReference type="SUPFAM" id="SSF52540">
    <property type="entry name" value="P-loop containing nucleoside triphosphate hydrolases"/>
    <property type="match status" value="1"/>
</dbReference>
<dbReference type="Proteomes" id="UP000306825">
    <property type="component" value="Chromosome"/>
</dbReference>
<keyword evidence="2" id="KW-0547">Nucleotide-binding</keyword>
<sequence length="232" mass="26127">MLKVDNLVVKVDNKEILKGIDFELKDNEIGVIFGQNGSGKSTFLQTLMGFSDYKVKNGKIIFENQNIANESIDKRAKLGMGIMLQKPPVIKGVKLIDVLKLLNNNEEEILNLAKKYNMESYLYREINKGFSGGEIKRSELFSLIIQSPKLALIDEPESGVDVDNLKLIGEMIKNLIQNRSGIVITHTGEILKYLPDNSKGFIFENGKVIKKGLAKELFKDIKKFGFRRGDES</sequence>
<evidence type="ECO:0000256" key="3">
    <source>
        <dbReference type="ARBA" id="ARBA00022840"/>
    </source>
</evidence>
<evidence type="ECO:0000256" key="1">
    <source>
        <dbReference type="ARBA" id="ARBA00006216"/>
    </source>
</evidence>
<evidence type="ECO:0000259" key="4">
    <source>
        <dbReference type="PROSITE" id="PS50893"/>
    </source>
</evidence>